<evidence type="ECO:0000313" key="1">
    <source>
        <dbReference type="EMBL" id="AHA75422.1"/>
    </source>
</evidence>
<gene>
    <name evidence="1" type="ORF">YBT1518_33676</name>
</gene>
<evidence type="ECO:0000313" key="2">
    <source>
        <dbReference type="Proteomes" id="UP000018566"/>
    </source>
</evidence>
<reference evidence="1 2" key="1">
    <citation type="submission" date="2013-05" db="EMBL/GenBank/DDBJ databases">
        <title>Complete genome sequence of Bacillus thuringiensis YBT-1518, a typical strain with high toxicity to nematode.</title>
        <authorList>
            <person name="Wang P."/>
            <person name="Zhang C."/>
            <person name="Guo M."/>
            <person name="Guo S."/>
            <person name="Zhu Y."/>
            <person name="Zheng J."/>
            <person name="Zhu L."/>
            <person name="Ruan L."/>
            <person name="Peng D."/>
            <person name="Sun M."/>
        </authorList>
    </citation>
    <scope>NUCLEOTIDE SEQUENCE [LARGE SCALE GENOMIC DNA]</scope>
    <source>
        <strain evidence="1 2">YBT-1518</strain>
        <plasmid evidence="1 2">pBMB0231</plasmid>
    </source>
</reference>
<proteinExistence type="predicted"/>
<keyword evidence="1" id="KW-0614">Plasmid</keyword>
<organism evidence="1 2">
    <name type="scientific">Bacillus thuringiensis YBT-1518</name>
    <dbReference type="NCBI Taxonomy" id="529122"/>
    <lineage>
        <taxon>Bacteria</taxon>
        <taxon>Bacillati</taxon>
        <taxon>Bacillota</taxon>
        <taxon>Bacilli</taxon>
        <taxon>Bacillales</taxon>
        <taxon>Bacillaceae</taxon>
        <taxon>Bacillus</taxon>
        <taxon>Bacillus cereus group</taxon>
    </lineage>
</organism>
<sequence length="256" mass="30538">MRLLKRLSLRSINYKTGGEIMTFIHKTYLQITLGEKDKEMIKNKAEELGYKTVSAFLVDSAKTHFKLEVDMKIYRDLTKEINYIGKNINSLIRRINTDGIYTDHDIDFLKVNQKKIIKIIHKEYDRLLDLKTNFNSDSLTKKQKKKLIESLSENQIQIPKKLVLEEVYEKIKEDFLYIIESIENSPEQAKEVTEYVWQYLYGDTLYKLDDNQLIKLADSIFIFAQKLKFKLSKLDNIFEDDDWFELKDILDEYEIY</sequence>
<geneLocation type="plasmid" evidence="1 2">
    <name>pBMB0231</name>
</geneLocation>
<dbReference type="KEGG" id="bthu:YBT1518_33676"/>
<accession>A0A9W3KKL0</accession>
<dbReference type="EMBL" id="CP005938">
    <property type="protein sequence ID" value="AHA75422.1"/>
    <property type="molecule type" value="Genomic_DNA"/>
</dbReference>
<dbReference type="AlphaFoldDB" id="A0A9W3KKL0"/>
<protein>
    <recommendedName>
        <fullName evidence="3">Bacterial mobilisation domain-containing protein</fullName>
    </recommendedName>
</protein>
<name>A0A9W3KKL0_BACTU</name>
<evidence type="ECO:0008006" key="3">
    <source>
        <dbReference type="Google" id="ProtNLM"/>
    </source>
</evidence>
<dbReference type="Proteomes" id="UP000018566">
    <property type="component" value="Plasmid pBMB0231"/>
</dbReference>